<accession>A0A2I7G304</accession>
<organism evidence="3">
    <name type="scientific">Esparto virus</name>
    <dbReference type="NCBI Taxonomy" id="2072209"/>
    <lineage>
        <taxon>Viruses</taxon>
        <taxon>Viruses incertae sedis</taxon>
        <taxon>Naldaviricetes</taxon>
        <taxon>Lefavirales</taxon>
        <taxon>Nudiviridae</taxon>
        <taxon>Alphanudivirus</taxon>
        <taxon>Alphanudivirus tertidromelanogasteris</taxon>
    </lineage>
</organism>
<keyword evidence="2" id="KW-0472">Membrane</keyword>
<dbReference type="KEGG" id="vg:41701779"/>
<dbReference type="RefSeq" id="YP_009551776.1">
    <property type="nucleotide sequence ID" value="NC_040536.1"/>
</dbReference>
<dbReference type="Proteomes" id="UP000290737">
    <property type="component" value="Genome"/>
</dbReference>
<dbReference type="GeneID" id="41701779"/>
<sequence>MLLSQFLFLVIVIIVMLLIFSLIIYKLWMRSRNNDHLHDTSYHINNVLSGVQEPLNRPVNDFYQLVFNNRKSISNDIDEPMHGKYIYLKKNYINYKHFNISDDSQPLSPSSAKHNSLIIEELPLIPSPPPTSPPSSSILPTSKTMNATETSIPPHAMTTSSKSTTDTNNNNIISKTDVANTANHNETKSTVPIHSSKLPIKKNKNEKNTQILNTQQKSTNDDDDDIPILPDILQAELNMDEKYTVYDSNGKLLTQPDDPTQIVIHELDNVPDYQGFFDDAFKHIKNNKNYTSKLAKTKA</sequence>
<keyword evidence="2" id="KW-1133">Transmembrane helix</keyword>
<reference evidence="3" key="1">
    <citation type="journal article" date="2021" name="Virus">
        <title>The discovery, distribution and diversity of DNA viruses associated with Drosophila melanogaster in Europe.</title>
        <authorList>
            <person name="Wallace M.A."/>
            <person name="Coffman K.A."/>
            <person name="Gilbert C."/>
            <person name="Ravindran S."/>
            <person name="Albery G.F."/>
            <person name="Abbott J."/>
            <person name="Argyridou E."/>
            <person name="Bellosta P."/>
            <person name="Betancourt A.J."/>
            <person name="Colinet H."/>
            <person name="Eric K."/>
            <person name="Glaser-Schmitt A."/>
            <person name="Grath S."/>
            <person name="Jelic M."/>
            <person name="Kankare M."/>
            <person name="Kozeretska I."/>
            <person name="Loeschcke V."/>
            <person name="Montchamp-Moreau C."/>
            <person name="Ometto L."/>
            <person name="Onder B.S."/>
            <person name="Orengo D.J."/>
            <person name="Parsch J."/>
            <person name="Pascual M."/>
            <person name="Patenkovic A."/>
            <person name="Puerma E."/>
            <person name="Ritchie M.G."/>
            <person name="Rota-Stabelli O."/>
            <person name="Schou M.F."/>
            <person name="Serga S.V."/>
            <person name="Stamenkovic-Radak M."/>
            <person name="Tanaskovic M."/>
            <person name="Veselinovic M.S."/>
            <person name="Vieira J."/>
            <person name="Vieira C.P."/>
            <person name="Kapun M."/>
            <person name="Flatt T."/>
            <person name="Gonzalez J."/>
            <person name="Staubach F."/>
            <person name="Obbard D.J."/>
        </authorList>
    </citation>
    <scope>NUCLEOTIDE SEQUENCE</scope>
    <source>
        <strain evidence="3">SRR3939042_Esparto_2012</strain>
    </source>
</reference>
<evidence type="ECO:0000256" key="2">
    <source>
        <dbReference type="SAM" id="Phobius"/>
    </source>
</evidence>
<proteinExistence type="predicted"/>
<protein>
    <submittedName>
        <fullName evidence="3">Uncharacterized protein</fullName>
    </submittedName>
</protein>
<evidence type="ECO:0000256" key="1">
    <source>
        <dbReference type="SAM" id="MobiDB-lite"/>
    </source>
</evidence>
<feature type="compositionally biased region" description="Low complexity" evidence="1">
    <location>
        <begin position="158"/>
        <end position="170"/>
    </location>
</feature>
<name>A0A2I7G304_9VIRU</name>
<evidence type="ECO:0000313" key="3">
    <source>
        <dbReference type="EMBL" id="AUQ43995.1"/>
    </source>
</evidence>
<feature type="region of interest" description="Disordered" evidence="1">
    <location>
        <begin position="148"/>
        <end position="170"/>
    </location>
</feature>
<keyword evidence="4" id="KW-1185">Reference proteome</keyword>
<dbReference type="EMBL" id="KY608910">
    <property type="protein sequence ID" value="AUQ43995.1"/>
    <property type="molecule type" value="Genomic_DNA"/>
</dbReference>
<feature type="transmembrane region" description="Helical" evidence="2">
    <location>
        <begin position="6"/>
        <end position="28"/>
    </location>
</feature>
<evidence type="ECO:0000313" key="4">
    <source>
        <dbReference type="Proteomes" id="UP000290737"/>
    </source>
</evidence>
<keyword evidence="2" id="KW-0812">Transmembrane</keyword>